<evidence type="ECO:0000259" key="11">
    <source>
        <dbReference type="PROSITE" id="PS50893"/>
    </source>
</evidence>
<dbReference type="PROSITE" id="PS50893">
    <property type="entry name" value="ABC_TRANSPORTER_2"/>
    <property type="match status" value="2"/>
</dbReference>
<dbReference type="InterPro" id="IPR011527">
    <property type="entry name" value="ABC1_TM_dom"/>
</dbReference>
<keyword evidence="8 10" id="KW-1133">Transmembrane helix</keyword>
<feature type="transmembrane region" description="Helical" evidence="10">
    <location>
        <begin position="265"/>
        <end position="287"/>
    </location>
</feature>
<evidence type="ECO:0000256" key="7">
    <source>
        <dbReference type="ARBA" id="ARBA00022840"/>
    </source>
</evidence>
<comment type="similarity">
    <text evidence="2">Belongs to the ABC transporter superfamily. ABCB family. Multidrug resistance exporter (TC 3.A.1.201) subfamily.</text>
</comment>
<evidence type="ECO:0008006" key="15">
    <source>
        <dbReference type="Google" id="ProtNLM"/>
    </source>
</evidence>
<feature type="domain" description="ABC transmembrane type-1" evidence="12">
    <location>
        <begin position="35"/>
        <end position="329"/>
    </location>
</feature>
<dbReference type="Proteomes" id="UP000187209">
    <property type="component" value="Unassembled WGS sequence"/>
</dbReference>
<feature type="transmembrane region" description="Helical" evidence="10">
    <location>
        <begin position="764"/>
        <end position="786"/>
    </location>
</feature>
<feature type="transmembrane region" description="Helical" evidence="10">
    <location>
        <begin position="154"/>
        <end position="172"/>
    </location>
</feature>
<dbReference type="Pfam" id="PF00664">
    <property type="entry name" value="ABC_membrane"/>
    <property type="match status" value="2"/>
</dbReference>
<accession>A0A1R2CPY1</accession>
<keyword evidence="14" id="KW-1185">Reference proteome</keyword>
<dbReference type="InterPro" id="IPR036640">
    <property type="entry name" value="ABC1_TM_sf"/>
</dbReference>
<feature type="domain" description="ABC transporter" evidence="11">
    <location>
        <begin position="971"/>
        <end position="1204"/>
    </location>
</feature>
<feature type="transmembrane region" description="Helical" evidence="10">
    <location>
        <begin position="31"/>
        <end position="58"/>
    </location>
</feature>
<feature type="transmembrane region" description="Helical" evidence="10">
    <location>
        <begin position="694"/>
        <end position="712"/>
    </location>
</feature>
<dbReference type="OrthoDB" id="417789at2759"/>
<gene>
    <name evidence="13" type="ORF">SteCoe_6522</name>
</gene>
<dbReference type="FunFam" id="3.40.50.300:FF:000604">
    <property type="entry name" value="ABC transporter B family member 28"/>
    <property type="match status" value="1"/>
</dbReference>
<dbReference type="Gene3D" id="1.20.1560.10">
    <property type="entry name" value="ABC transporter type 1, transmembrane domain"/>
    <property type="match status" value="1"/>
</dbReference>
<dbReference type="FunFam" id="3.40.50.300:FF:000251">
    <property type="entry name" value="ABC transporter B family member 19"/>
    <property type="match status" value="1"/>
</dbReference>
<evidence type="ECO:0000259" key="12">
    <source>
        <dbReference type="PROSITE" id="PS50929"/>
    </source>
</evidence>
<evidence type="ECO:0000256" key="10">
    <source>
        <dbReference type="SAM" id="Phobius"/>
    </source>
</evidence>
<dbReference type="GO" id="GO:0005524">
    <property type="term" value="F:ATP binding"/>
    <property type="evidence" value="ECO:0007669"/>
    <property type="project" value="UniProtKB-KW"/>
</dbReference>
<dbReference type="Pfam" id="PF00005">
    <property type="entry name" value="ABC_tran"/>
    <property type="match status" value="2"/>
</dbReference>
<evidence type="ECO:0000256" key="8">
    <source>
        <dbReference type="ARBA" id="ARBA00022989"/>
    </source>
</evidence>
<comment type="subcellular location">
    <subcellularLocation>
        <location evidence="1">Membrane</location>
        <topology evidence="1">Multi-pass membrane protein</topology>
    </subcellularLocation>
</comment>
<dbReference type="PROSITE" id="PS50929">
    <property type="entry name" value="ABC_TM1F"/>
    <property type="match status" value="2"/>
</dbReference>
<sequence>MKDTENLISKVQEPKIASLKEMFRYASKLDYLLLVIGLFATIGHAVLPGFLALQMGYIFNGIDATSSLDEFYEAEVGIAKMLFTLGIMALFIGIIAVTCYIRVGTDQSLQFRYHYFRALINKPLSYYDKKNAMQMAGSIDMECSTIEQAAGEKIMVFFDAIFMFINSWFIAFYVSAQLGLLALVQLPIQIFAGKIIEGSGMKAVFRLQAAYRDAGGFSEEALYEVRTIAAYNNQESMAKQYQDKLRPCLEMQTKDGFTFGLGWSLYYATLFIFQGLLFWLASVLMTYEQENWLTGEELAPGFVITLFFAVGVSSHQLGNALPALQYLTKARTSVATMLPIIDAPIDEGGNIEAVTIKGKITFEKVTFSYPSNPDNQILKNFSLNIDPGQVVALVGPTGCGKSTIVNLIEQFYGPDSGTISIDNVDTRNFNTASLRSHIGIVSQEPILFNASIKHNILVGRPYATDRQIVEAAKSAGIHDIIIKLPQQYDTLVGPKGSQLSGGQKQRIAIARAIIRNPKILLLDEATSALDNKTQAEVQETLNKLMEGRTTIMVAQRVSTVRKAHMICVMDGGRIQDMGTHEELISREGIYANFVKMQAAGDEDKSAEKKEQLIKKNVEANKPVTGPEVHDTIQESVFLRVLGLITAYWKWLLLAFVCAILAGGLFPTFGFIFALNVTILLSSETGDMITETATNIIYLIIEAFLVMIALTFLTGSLSRTTALFTFDLRFRCLNSILNYDTKFFDSPGNHPAVLSTRLSTDCSRVNAIGGPVLGVQVLAIAAIFIAVCIGGQFSLSLSILVACCLPLIFIGQRKGRMAQIRGFALVSHDRATAVASDSMLNLRTVQAYNYQGTCIRNYYQGAQAVATEAKKQALVSGFYFGYMILTLYFMYGLASWYGAYLVKYDGLPFEYMVFAFFSTQFATWAMTIVGALAPDIESGIVAAKNLFKTIDYKPIIDATSSIGLKNPLDGDIEFRNVSFIYPMREVKVLNSVNFSLNPGESLGIAGTTGSGKSTIAQLLLRFYDPTEGSILLNGVDLKSWNLAYVRDKIAWVGQEPVLFTGTIKYNLKFGNANATDNEILEACRMAQATEFIDKYEDGLNRNVGMKGQNLSGGQKQRIGIARALLKKPKILILDEATSALDTSTERKVQEAIDNLRISVVSIAHRLSTIKNCTNIMLLELGNIVEFGTHDDLVSRKGMYHALLTSA</sequence>
<feature type="transmembrane region" description="Helical" evidence="10">
    <location>
        <begin position="878"/>
        <end position="898"/>
    </location>
</feature>
<dbReference type="CDD" id="cd18578">
    <property type="entry name" value="ABC_6TM_Pgp_ABCB1_D2_like"/>
    <property type="match status" value="1"/>
</dbReference>
<dbReference type="PROSITE" id="PS00211">
    <property type="entry name" value="ABC_TRANSPORTER_1"/>
    <property type="match status" value="2"/>
</dbReference>
<name>A0A1R2CPY1_9CILI</name>
<feature type="transmembrane region" description="Helical" evidence="10">
    <location>
        <begin position="78"/>
        <end position="103"/>
    </location>
</feature>
<reference evidence="13 14" key="1">
    <citation type="submission" date="2016-11" db="EMBL/GenBank/DDBJ databases">
        <title>The macronuclear genome of Stentor coeruleus: a giant cell with tiny introns.</title>
        <authorList>
            <person name="Slabodnick M."/>
            <person name="Ruby J.G."/>
            <person name="Reiff S.B."/>
            <person name="Swart E.C."/>
            <person name="Gosai S."/>
            <person name="Prabakaran S."/>
            <person name="Witkowska E."/>
            <person name="Larue G.E."/>
            <person name="Fisher S."/>
            <person name="Freeman R.M."/>
            <person name="Gunawardena J."/>
            <person name="Chu W."/>
            <person name="Stover N.A."/>
            <person name="Gregory B.D."/>
            <person name="Nowacki M."/>
            <person name="Derisi J."/>
            <person name="Roy S.W."/>
            <person name="Marshall W.F."/>
            <person name="Sood P."/>
        </authorList>
    </citation>
    <scope>NUCLEOTIDE SEQUENCE [LARGE SCALE GENOMIC DNA]</scope>
    <source>
        <strain evidence="13">WM001</strain>
    </source>
</reference>
<dbReference type="InterPro" id="IPR039421">
    <property type="entry name" value="Type_1_exporter"/>
</dbReference>
<dbReference type="EMBL" id="MPUH01000090">
    <property type="protein sequence ID" value="OMJ91052.1"/>
    <property type="molecule type" value="Genomic_DNA"/>
</dbReference>
<comment type="caution">
    <text evidence="13">The sequence shown here is derived from an EMBL/GenBank/DDBJ whole genome shotgun (WGS) entry which is preliminary data.</text>
</comment>
<dbReference type="InterPro" id="IPR003593">
    <property type="entry name" value="AAA+_ATPase"/>
</dbReference>
<dbReference type="GO" id="GO:0090374">
    <property type="term" value="P:oligopeptide export from mitochondrion"/>
    <property type="evidence" value="ECO:0007669"/>
    <property type="project" value="TreeGrafter"/>
</dbReference>
<dbReference type="GO" id="GO:0005743">
    <property type="term" value="C:mitochondrial inner membrane"/>
    <property type="evidence" value="ECO:0007669"/>
    <property type="project" value="TreeGrafter"/>
</dbReference>
<organism evidence="13 14">
    <name type="scientific">Stentor coeruleus</name>
    <dbReference type="NCBI Taxonomy" id="5963"/>
    <lineage>
        <taxon>Eukaryota</taxon>
        <taxon>Sar</taxon>
        <taxon>Alveolata</taxon>
        <taxon>Ciliophora</taxon>
        <taxon>Postciliodesmatophora</taxon>
        <taxon>Heterotrichea</taxon>
        <taxon>Heterotrichida</taxon>
        <taxon>Stentoridae</taxon>
        <taxon>Stentor</taxon>
    </lineage>
</organism>
<dbReference type="PANTHER" id="PTHR43394">
    <property type="entry name" value="ATP-DEPENDENT PERMEASE MDL1, MITOCHONDRIAL"/>
    <property type="match status" value="1"/>
</dbReference>
<protein>
    <recommendedName>
        <fullName evidence="15">Bile salt export pump</fullName>
    </recommendedName>
</protein>
<evidence type="ECO:0000256" key="2">
    <source>
        <dbReference type="ARBA" id="ARBA00007577"/>
    </source>
</evidence>
<feature type="transmembrane region" description="Helical" evidence="10">
    <location>
        <begin position="792"/>
        <end position="810"/>
    </location>
</feature>
<dbReference type="CDD" id="cd18577">
    <property type="entry name" value="ABC_6TM_Pgp_ABCB1_D1_like"/>
    <property type="match status" value="1"/>
</dbReference>
<evidence type="ECO:0000256" key="6">
    <source>
        <dbReference type="ARBA" id="ARBA00022741"/>
    </source>
</evidence>
<feature type="transmembrane region" description="Helical" evidence="10">
    <location>
        <begin position="650"/>
        <end position="674"/>
    </location>
</feature>
<dbReference type="PANTHER" id="PTHR43394:SF11">
    <property type="entry name" value="ATP-BINDING CASSETTE TRANSPORTER"/>
    <property type="match status" value="1"/>
</dbReference>
<keyword evidence="6" id="KW-0547">Nucleotide-binding</keyword>
<dbReference type="CDD" id="cd03249">
    <property type="entry name" value="ABC_MTABC3_MDL1_MDL2"/>
    <property type="match status" value="1"/>
</dbReference>
<keyword evidence="3" id="KW-0813">Transport</keyword>
<dbReference type="InterPro" id="IPR017871">
    <property type="entry name" value="ABC_transporter-like_CS"/>
</dbReference>
<dbReference type="SMART" id="SM00382">
    <property type="entry name" value="AAA"/>
    <property type="match status" value="2"/>
</dbReference>
<evidence type="ECO:0000256" key="1">
    <source>
        <dbReference type="ARBA" id="ARBA00004141"/>
    </source>
</evidence>
<dbReference type="SUPFAM" id="SSF52540">
    <property type="entry name" value="P-loop containing nucleoside triphosphate hydrolases"/>
    <property type="match status" value="2"/>
</dbReference>
<dbReference type="InterPro" id="IPR027417">
    <property type="entry name" value="P-loop_NTPase"/>
</dbReference>
<dbReference type="AlphaFoldDB" id="A0A1R2CPY1"/>
<evidence type="ECO:0000313" key="13">
    <source>
        <dbReference type="EMBL" id="OMJ91052.1"/>
    </source>
</evidence>
<keyword evidence="7" id="KW-0067">ATP-binding</keyword>
<feature type="domain" description="ABC transporter" evidence="11">
    <location>
        <begin position="360"/>
        <end position="596"/>
    </location>
</feature>
<dbReference type="GO" id="GO:0015421">
    <property type="term" value="F:ABC-type oligopeptide transporter activity"/>
    <property type="evidence" value="ECO:0007669"/>
    <property type="project" value="TreeGrafter"/>
</dbReference>
<dbReference type="GO" id="GO:0016887">
    <property type="term" value="F:ATP hydrolysis activity"/>
    <property type="evidence" value="ECO:0007669"/>
    <property type="project" value="InterPro"/>
</dbReference>
<proteinExistence type="inferred from homology"/>
<evidence type="ECO:0000313" key="14">
    <source>
        <dbReference type="Proteomes" id="UP000187209"/>
    </source>
</evidence>
<dbReference type="InterPro" id="IPR003439">
    <property type="entry name" value="ABC_transporter-like_ATP-bd"/>
</dbReference>
<keyword evidence="4 10" id="KW-0812">Transmembrane</keyword>
<evidence type="ECO:0000256" key="4">
    <source>
        <dbReference type="ARBA" id="ARBA00022692"/>
    </source>
</evidence>
<evidence type="ECO:0000256" key="3">
    <source>
        <dbReference type="ARBA" id="ARBA00022448"/>
    </source>
</evidence>
<dbReference type="SUPFAM" id="SSF90123">
    <property type="entry name" value="ABC transporter transmembrane region"/>
    <property type="match status" value="2"/>
</dbReference>
<dbReference type="Gene3D" id="3.40.50.300">
    <property type="entry name" value="P-loop containing nucleotide triphosphate hydrolases"/>
    <property type="match status" value="2"/>
</dbReference>
<feature type="domain" description="ABC transmembrane type-1" evidence="12">
    <location>
        <begin position="652"/>
        <end position="937"/>
    </location>
</feature>
<evidence type="ECO:0000256" key="9">
    <source>
        <dbReference type="ARBA" id="ARBA00023136"/>
    </source>
</evidence>
<keyword evidence="9 10" id="KW-0472">Membrane</keyword>
<evidence type="ECO:0000256" key="5">
    <source>
        <dbReference type="ARBA" id="ARBA00022737"/>
    </source>
</evidence>
<feature type="transmembrane region" description="Helical" evidence="10">
    <location>
        <begin position="910"/>
        <end position="932"/>
    </location>
</feature>
<keyword evidence="5" id="KW-0677">Repeat</keyword>